<dbReference type="Proteomes" id="UP000199608">
    <property type="component" value="Unassembled WGS sequence"/>
</dbReference>
<reference evidence="2" key="1">
    <citation type="submission" date="2016-10" db="EMBL/GenBank/DDBJ databases">
        <authorList>
            <person name="Varghese N."/>
            <person name="Submissions S."/>
        </authorList>
    </citation>
    <scope>NUCLEOTIDE SEQUENCE [LARGE SCALE GENOMIC DNA]</scope>
    <source>
        <strain evidence="2">DSM 3384</strain>
    </source>
</reference>
<name>A0A1H2JFC8_9BACT</name>
<proteinExistence type="predicted"/>
<gene>
    <name evidence="1" type="ORF">SAMN04487931_11226</name>
</gene>
<sequence length="128" mass="14999">MGLFDKIKKGFKSALAYAKMDDFLIDYIDGVLCERWQKVSERKPANVAGISLEEEAEYNFIYQHQGNTMRVELEHEYPMLEIEVQSGFNKYETRIQVSDFVEKAGTDFFIKNETELRHIITEMAEMVE</sequence>
<accession>A0A1H2JFC8</accession>
<organism evidence="1 2">
    <name type="scientific">Desulfobacula phenolica</name>
    <dbReference type="NCBI Taxonomy" id="90732"/>
    <lineage>
        <taxon>Bacteria</taxon>
        <taxon>Pseudomonadati</taxon>
        <taxon>Thermodesulfobacteriota</taxon>
        <taxon>Desulfobacteria</taxon>
        <taxon>Desulfobacterales</taxon>
        <taxon>Desulfobacteraceae</taxon>
        <taxon>Desulfobacula</taxon>
    </lineage>
</organism>
<evidence type="ECO:0000313" key="1">
    <source>
        <dbReference type="EMBL" id="SDU55047.1"/>
    </source>
</evidence>
<dbReference type="EMBL" id="FNLL01000012">
    <property type="protein sequence ID" value="SDU55047.1"/>
    <property type="molecule type" value="Genomic_DNA"/>
</dbReference>
<evidence type="ECO:0000313" key="2">
    <source>
        <dbReference type="Proteomes" id="UP000199608"/>
    </source>
</evidence>
<dbReference type="AlphaFoldDB" id="A0A1H2JFC8"/>
<protein>
    <submittedName>
        <fullName evidence="1">Uncharacterized protein</fullName>
    </submittedName>
</protein>
<keyword evidence="2" id="KW-1185">Reference proteome</keyword>
<dbReference type="RefSeq" id="WP_092237006.1">
    <property type="nucleotide sequence ID" value="NZ_FNLL01000012.1"/>
</dbReference>